<dbReference type="CDD" id="cd14066">
    <property type="entry name" value="STKc_IRAK"/>
    <property type="match status" value="1"/>
</dbReference>
<dbReference type="SUPFAM" id="SSF56112">
    <property type="entry name" value="Protein kinase-like (PK-like)"/>
    <property type="match status" value="1"/>
</dbReference>
<feature type="binding site" evidence="16">
    <location>
        <position position="612"/>
    </location>
    <ligand>
        <name>ATP</name>
        <dbReference type="ChEBI" id="CHEBI:30616"/>
    </ligand>
</feature>
<reference evidence="20 21" key="1">
    <citation type="submission" date="2024-03" db="EMBL/GenBank/DDBJ databases">
        <authorList>
            <person name="Gkanogiannis A."/>
            <person name="Becerra Lopez-Lavalle L."/>
        </authorList>
    </citation>
    <scope>NUCLEOTIDE SEQUENCE [LARGE SCALE GENOMIC DNA]</scope>
</reference>
<dbReference type="PROSITE" id="PS00108">
    <property type="entry name" value="PROTEIN_KINASE_ST"/>
    <property type="match status" value="1"/>
</dbReference>
<evidence type="ECO:0000256" key="17">
    <source>
        <dbReference type="SAM" id="Phobius"/>
    </source>
</evidence>
<dbReference type="Gene3D" id="3.30.200.20">
    <property type="entry name" value="Phosphorylase Kinase, domain 1"/>
    <property type="match status" value="1"/>
</dbReference>
<comment type="catalytic activity">
    <reaction evidence="15">
        <text>L-seryl-[protein] + ATP = O-phospho-L-seryl-[protein] + ADP + H(+)</text>
        <dbReference type="Rhea" id="RHEA:17989"/>
        <dbReference type="Rhea" id="RHEA-COMP:9863"/>
        <dbReference type="Rhea" id="RHEA-COMP:11604"/>
        <dbReference type="ChEBI" id="CHEBI:15378"/>
        <dbReference type="ChEBI" id="CHEBI:29999"/>
        <dbReference type="ChEBI" id="CHEBI:30616"/>
        <dbReference type="ChEBI" id="CHEBI:83421"/>
        <dbReference type="ChEBI" id="CHEBI:456216"/>
        <dbReference type="EC" id="2.7.11.1"/>
    </reaction>
</comment>
<evidence type="ECO:0000256" key="10">
    <source>
        <dbReference type="ARBA" id="ARBA00022777"/>
    </source>
</evidence>
<dbReference type="PROSITE" id="PS00107">
    <property type="entry name" value="PROTEIN_KINASE_ATP"/>
    <property type="match status" value="1"/>
</dbReference>
<keyword evidence="4" id="KW-0433">Leucine-rich repeat</keyword>
<evidence type="ECO:0000256" key="14">
    <source>
        <dbReference type="ARBA" id="ARBA00047899"/>
    </source>
</evidence>
<dbReference type="PROSITE" id="PS50011">
    <property type="entry name" value="PROTEIN_KINASE_DOM"/>
    <property type="match status" value="1"/>
</dbReference>
<dbReference type="InterPro" id="IPR001611">
    <property type="entry name" value="Leu-rich_rpt"/>
</dbReference>
<dbReference type="InterPro" id="IPR001245">
    <property type="entry name" value="Ser-Thr/Tyr_kinase_cat_dom"/>
</dbReference>
<dbReference type="Pfam" id="PF13855">
    <property type="entry name" value="LRR_8"/>
    <property type="match status" value="1"/>
</dbReference>
<evidence type="ECO:0000256" key="6">
    <source>
        <dbReference type="ARBA" id="ARBA00022692"/>
    </source>
</evidence>
<evidence type="ECO:0000256" key="18">
    <source>
        <dbReference type="SAM" id="SignalP"/>
    </source>
</evidence>
<dbReference type="SMART" id="SM00220">
    <property type="entry name" value="S_TKc"/>
    <property type="match status" value="1"/>
</dbReference>
<dbReference type="PANTHER" id="PTHR45631">
    <property type="entry name" value="OS07G0107800 PROTEIN-RELATED"/>
    <property type="match status" value="1"/>
</dbReference>
<gene>
    <name evidence="20" type="ORF">CITCOLO1_LOCUS2287</name>
</gene>
<dbReference type="InterPro" id="IPR017441">
    <property type="entry name" value="Protein_kinase_ATP_BS"/>
</dbReference>
<keyword evidence="10" id="KW-0418">Kinase</keyword>
<keyword evidence="5" id="KW-0808">Transferase</keyword>
<keyword evidence="7 18" id="KW-0732">Signal</keyword>
<feature type="transmembrane region" description="Helical" evidence="17">
    <location>
        <begin position="516"/>
        <end position="541"/>
    </location>
</feature>
<keyword evidence="11 16" id="KW-0067">ATP-binding</keyword>
<keyword evidence="21" id="KW-1185">Reference proteome</keyword>
<evidence type="ECO:0000256" key="15">
    <source>
        <dbReference type="ARBA" id="ARBA00048679"/>
    </source>
</evidence>
<sequence>METAIAMWVLLSCFALLVEAQDQPGNNASPGFVSLDCGLQANSSGYIDPKTNIKYISDASFINTGESRSVAPEFKNYEQSHWTLRSFPQEIRNCYNKSAIKDTTYLIRASFLYGNYDGFNKTPRFDLYLGNTRWTTVDDSYYYTEMVHTTSIDKLPICLINIGYGIPFISTLEFRELPYLIYYALSVSLRLYHRYDMGSITNEQYRFPDDTYDRVWETYEDGNYAQLSTSDPVVTANSEYTPAVVMKTAATPKNGTKYLNFSWDSRNESDRFYAYSYFAELEKLQRNQFRGFNITHNGNYRDGPIIPKYLSTTSSFLILSSLSGSRHELSFVPIQNSTLPPIINALEIYIEMEISELESYSGDVDAISHVQSTYGIIKNWEGDPCMPSGYPWSGLNCSSDPVPRITSLNLSSSELKGEISPHIISLPMLQTLDLSNNYLTGEVPRFLSQLEHLKILNLENNNLTGSLPPELIKKQKNRSLTLSVFHDIDRIQGNPNLCTLEPCTKMTPENKKSNSIIIPAVASVGGLLAFLIIAAIIYWIAKSNKKQQGEVALIVDPAKTYTHLGSSLETRRQQFTYAEVVRMTNNFERVLGKGGFGMVYYGVLDDTQVAVKMISPSAVQGYHQFQAEVTILMRVHHRNLTSLVGCMNDGGHLGLIYEYMARGNLAEHLSEKSSSILSWENRLRIAIDAAQGLEYLHHGCKPPIVHRDVKTTNILLTEKFNAKLSDFGLSKTYPTDDKSYMSTVIVGTPGYLDPEYFTSNRLTEKSDVYGFGVSLMEVISCRPVISNIQDPETNYIAKWLRTMVAQGDIKNIVDPRLKEAYECNSVWKAVKVSLACVSENSSQRPTMNQVVIELKDCLAMELNQRSKSSPLK</sequence>
<dbReference type="Gene3D" id="1.10.510.10">
    <property type="entry name" value="Transferase(Phosphotransferase) domain 1"/>
    <property type="match status" value="1"/>
</dbReference>
<evidence type="ECO:0000256" key="3">
    <source>
        <dbReference type="ARBA" id="ARBA00022527"/>
    </source>
</evidence>
<keyword evidence="6 17" id="KW-0812">Transmembrane</keyword>
<keyword evidence="8" id="KW-0677">Repeat</keyword>
<evidence type="ECO:0000256" key="5">
    <source>
        <dbReference type="ARBA" id="ARBA00022679"/>
    </source>
</evidence>
<proteinExistence type="predicted"/>
<evidence type="ECO:0000256" key="11">
    <source>
        <dbReference type="ARBA" id="ARBA00022840"/>
    </source>
</evidence>
<name>A0ABP0XVC1_9ROSI</name>
<dbReference type="Pfam" id="PF07714">
    <property type="entry name" value="PK_Tyr_Ser-Thr"/>
    <property type="match status" value="1"/>
</dbReference>
<evidence type="ECO:0000256" key="2">
    <source>
        <dbReference type="ARBA" id="ARBA00012513"/>
    </source>
</evidence>
<protein>
    <recommendedName>
        <fullName evidence="2">non-specific serine/threonine protein kinase</fullName>
        <ecNumber evidence="2">2.7.11.1</ecNumber>
    </recommendedName>
</protein>
<keyword evidence="9 16" id="KW-0547">Nucleotide-binding</keyword>
<feature type="signal peptide" evidence="18">
    <location>
        <begin position="1"/>
        <end position="20"/>
    </location>
</feature>
<organism evidence="20 21">
    <name type="scientific">Citrullus colocynthis</name>
    <name type="common">colocynth</name>
    <dbReference type="NCBI Taxonomy" id="252529"/>
    <lineage>
        <taxon>Eukaryota</taxon>
        <taxon>Viridiplantae</taxon>
        <taxon>Streptophyta</taxon>
        <taxon>Embryophyta</taxon>
        <taxon>Tracheophyta</taxon>
        <taxon>Spermatophyta</taxon>
        <taxon>Magnoliopsida</taxon>
        <taxon>eudicotyledons</taxon>
        <taxon>Gunneridae</taxon>
        <taxon>Pentapetalae</taxon>
        <taxon>rosids</taxon>
        <taxon>fabids</taxon>
        <taxon>Cucurbitales</taxon>
        <taxon>Cucurbitaceae</taxon>
        <taxon>Benincaseae</taxon>
        <taxon>Citrullus</taxon>
    </lineage>
</organism>
<evidence type="ECO:0000256" key="7">
    <source>
        <dbReference type="ARBA" id="ARBA00022729"/>
    </source>
</evidence>
<dbReference type="InterPro" id="IPR000719">
    <property type="entry name" value="Prot_kinase_dom"/>
</dbReference>
<dbReference type="InterPro" id="IPR011009">
    <property type="entry name" value="Kinase-like_dom_sf"/>
</dbReference>
<keyword evidence="13 17" id="KW-0472">Membrane</keyword>
<dbReference type="InterPro" id="IPR008271">
    <property type="entry name" value="Ser/Thr_kinase_AS"/>
</dbReference>
<keyword evidence="3" id="KW-0723">Serine/threonine-protein kinase</keyword>
<dbReference type="EC" id="2.7.11.1" evidence="2"/>
<evidence type="ECO:0000256" key="12">
    <source>
        <dbReference type="ARBA" id="ARBA00022989"/>
    </source>
</evidence>
<dbReference type="InterPro" id="IPR024788">
    <property type="entry name" value="Malectin-like_Carb-bd_dom"/>
</dbReference>
<dbReference type="EMBL" id="OZ021735">
    <property type="protein sequence ID" value="CAK9310655.1"/>
    <property type="molecule type" value="Genomic_DNA"/>
</dbReference>
<comment type="catalytic activity">
    <reaction evidence="14">
        <text>L-threonyl-[protein] + ATP = O-phospho-L-threonyl-[protein] + ADP + H(+)</text>
        <dbReference type="Rhea" id="RHEA:46608"/>
        <dbReference type="Rhea" id="RHEA-COMP:11060"/>
        <dbReference type="Rhea" id="RHEA-COMP:11605"/>
        <dbReference type="ChEBI" id="CHEBI:15378"/>
        <dbReference type="ChEBI" id="CHEBI:30013"/>
        <dbReference type="ChEBI" id="CHEBI:30616"/>
        <dbReference type="ChEBI" id="CHEBI:61977"/>
        <dbReference type="ChEBI" id="CHEBI:456216"/>
        <dbReference type="EC" id="2.7.11.1"/>
    </reaction>
</comment>
<comment type="subcellular location">
    <subcellularLocation>
        <location evidence="1">Membrane</location>
        <topology evidence="1">Single-pass membrane protein</topology>
    </subcellularLocation>
</comment>
<evidence type="ECO:0000256" key="9">
    <source>
        <dbReference type="ARBA" id="ARBA00022741"/>
    </source>
</evidence>
<dbReference type="Proteomes" id="UP001642487">
    <property type="component" value="Chromosome 1"/>
</dbReference>
<accession>A0ABP0XVC1</accession>
<dbReference type="Gene3D" id="3.80.10.10">
    <property type="entry name" value="Ribonuclease Inhibitor"/>
    <property type="match status" value="1"/>
</dbReference>
<evidence type="ECO:0000313" key="21">
    <source>
        <dbReference type="Proteomes" id="UP001642487"/>
    </source>
</evidence>
<feature type="domain" description="Protein kinase" evidence="19">
    <location>
        <begin position="585"/>
        <end position="858"/>
    </location>
</feature>
<evidence type="ECO:0000256" key="13">
    <source>
        <dbReference type="ARBA" id="ARBA00023136"/>
    </source>
</evidence>
<dbReference type="InterPro" id="IPR032675">
    <property type="entry name" value="LRR_dom_sf"/>
</dbReference>
<dbReference type="SUPFAM" id="SSF52058">
    <property type="entry name" value="L domain-like"/>
    <property type="match status" value="1"/>
</dbReference>
<feature type="chain" id="PRO_5046891547" description="non-specific serine/threonine protein kinase" evidence="18">
    <location>
        <begin position="21"/>
        <end position="872"/>
    </location>
</feature>
<evidence type="ECO:0000259" key="19">
    <source>
        <dbReference type="PROSITE" id="PS50011"/>
    </source>
</evidence>
<evidence type="ECO:0000256" key="1">
    <source>
        <dbReference type="ARBA" id="ARBA00004167"/>
    </source>
</evidence>
<evidence type="ECO:0000256" key="4">
    <source>
        <dbReference type="ARBA" id="ARBA00022614"/>
    </source>
</evidence>
<dbReference type="PANTHER" id="PTHR45631:SF202">
    <property type="entry name" value="SENESCENCE-INDUCED RECEPTOR-LIKE SERINE_THREONINE-PROTEIN KINASE"/>
    <property type="match status" value="1"/>
</dbReference>
<evidence type="ECO:0000256" key="16">
    <source>
        <dbReference type="PROSITE-ProRule" id="PRU10141"/>
    </source>
</evidence>
<evidence type="ECO:0000256" key="8">
    <source>
        <dbReference type="ARBA" id="ARBA00022737"/>
    </source>
</evidence>
<dbReference type="Pfam" id="PF12819">
    <property type="entry name" value="Malectin_like"/>
    <property type="match status" value="1"/>
</dbReference>
<keyword evidence="12 17" id="KW-1133">Transmembrane helix</keyword>
<evidence type="ECO:0000313" key="20">
    <source>
        <dbReference type="EMBL" id="CAK9310655.1"/>
    </source>
</evidence>